<evidence type="ECO:0000313" key="2">
    <source>
        <dbReference type="EMBL" id="KAG7339127.1"/>
    </source>
</evidence>
<feature type="compositionally biased region" description="Polar residues" evidence="1">
    <location>
        <begin position="29"/>
        <end position="41"/>
    </location>
</feature>
<keyword evidence="3" id="KW-1185">Reference proteome</keyword>
<accession>A0A9K3K915</accession>
<organism evidence="2 3">
    <name type="scientific">Nitzschia inconspicua</name>
    <dbReference type="NCBI Taxonomy" id="303405"/>
    <lineage>
        <taxon>Eukaryota</taxon>
        <taxon>Sar</taxon>
        <taxon>Stramenopiles</taxon>
        <taxon>Ochrophyta</taxon>
        <taxon>Bacillariophyta</taxon>
        <taxon>Bacillariophyceae</taxon>
        <taxon>Bacillariophycidae</taxon>
        <taxon>Bacillariales</taxon>
        <taxon>Bacillariaceae</taxon>
        <taxon>Nitzschia</taxon>
    </lineage>
</organism>
<evidence type="ECO:0000256" key="1">
    <source>
        <dbReference type="SAM" id="MobiDB-lite"/>
    </source>
</evidence>
<proteinExistence type="predicted"/>
<comment type="caution">
    <text evidence="2">The sequence shown here is derived from an EMBL/GenBank/DDBJ whole genome shotgun (WGS) entry which is preliminary data.</text>
</comment>
<evidence type="ECO:0000313" key="3">
    <source>
        <dbReference type="Proteomes" id="UP000693970"/>
    </source>
</evidence>
<feature type="compositionally biased region" description="Polar residues" evidence="1">
    <location>
        <begin position="1"/>
        <end position="11"/>
    </location>
</feature>
<feature type="compositionally biased region" description="Basic and acidic residues" evidence="1">
    <location>
        <begin position="14"/>
        <end position="27"/>
    </location>
</feature>
<feature type="compositionally biased region" description="Basic and acidic residues" evidence="1">
    <location>
        <begin position="67"/>
        <end position="123"/>
    </location>
</feature>
<dbReference type="Proteomes" id="UP000693970">
    <property type="component" value="Unassembled WGS sequence"/>
</dbReference>
<reference evidence="2" key="1">
    <citation type="journal article" date="2021" name="Sci. Rep.">
        <title>Diploid genomic architecture of Nitzschia inconspicua, an elite biomass production diatom.</title>
        <authorList>
            <person name="Oliver A."/>
            <person name="Podell S."/>
            <person name="Pinowska A."/>
            <person name="Traller J.C."/>
            <person name="Smith S.R."/>
            <person name="McClure R."/>
            <person name="Beliaev A."/>
            <person name="Bohutskyi P."/>
            <person name="Hill E.A."/>
            <person name="Rabines A."/>
            <person name="Zheng H."/>
            <person name="Allen L.Z."/>
            <person name="Kuo A."/>
            <person name="Grigoriev I.V."/>
            <person name="Allen A.E."/>
            <person name="Hazlebeck D."/>
            <person name="Allen E.E."/>
        </authorList>
    </citation>
    <scope>NUCLEOTIDE SEQUENCE</scope>
    <source>
        <strain evidence="2">Hildebrandi</strain>
    </source>
</reference>
<reference evidence="2" key="2">
    <citation type="submission" date="2021-04" db="EMBL/GenBank/DDBJ databases">
        <authorList>
            <person name="Podell S."/>
        </authorList>
    </citation>
    <scope>NUCLEOTIDE SEQUENCE</scope>
    <source>
        <strain evidence="2">Hildebrandi</strain>
    </source>
</reference>
<dbReference type="AlphaFoldDB" id="A0A9K3K915"/>
<name>A0A9K3K915_9STRA</name>
<gene>
    <name evidence="2" type="ORF">IV203_020439</name>
</gene>
<dbReference type="EMBL" id="JAGRRH010000040">
    <property type="protein sequence ID" value="KAG7339127.1"/>
    <property type="molecule type" value="Genomic_DNA"/>
</dbReference>
<sequence>MQGVGRTQSPDGGTRVEEHEVLREKQGKAGNTTLRVQTGGQWWQHMKQSKRNRSETENRPMNGRTVSRGDQDQEKTKRKNTRAEQEPKGKQRSNPRAEQKEAMGGRQGKDKGSKLGGKRSRDA</sequence>
<feature type="region of interest" description="Disordered" evidence="1">
    <location>
        <begin position="1"/>
        <end position="123"/>
    </location>
</feature>
<protein>
    <submittedName>
        <fullName evidence="2">Uncharacterized protein</fullName>
    </submittedName>
</protein>